<protein>
    <recommendedName>
        <fullName evidence="5">Reverse transcriptase zinc-binding domain-containing protein</fullName>
    </recommendedName>
</protein>
<dbReference type="Pfam" id="PF13456">
    <property type="entry name" value="RVT_3"/>
    <property type="match status" value="1"/>
</dbReference>
<proteinExistence type="predicted"/>
<dbReference type="AlphaFoldDB" id="A0AAW2DM18"/>
<evidence type="ECO:0000313" key="4">
    <source>
        <dbReference type="Proteomes" id="UP001459277"/>
    </source>
</evidence>
<dbReference type="InterPro" id="IPR002156">
    <property type="entry name" value="RNaseH_domain"/>
</dbReference>
<dbReference type="PANTHER" id="PTHR47074">
    <property type="entry name" value="BNAC02G40300D PROTEIN"/>
    <property type="match status" value="1"/>
</dbReference>
<dbReference type="Pfam" id="PF13966">
    <property type="entry name" value="zf-RVT"/>
    <property type="match status" value="1"/>
</dbReference>
<evidence type="ECO:0000259" key="2">
    <source>
        <dbReference type="Pfam" id="PF13966"/>
    </source>
</evidence>
<dbReference type="GO" id="GO:0004523">
    <property type="term" value="F:RNA-DNA hybrid ribonuclease activity"/>
    <property type="evidence" value="ECO:0007669"/>
    <property type="project" value="InterPro"/>
</dbReference>
<gene>
    <name evidence="3" type="ORF">SO802_006297</name>
</gene>
<dbReference type="InterPro" id="IPR026960">
    <property type="entry name" value="RVT-Znf"/>
</dbReference>
<evidence type="ECO:0000259" key="1">
    <source>
        <dbReference type="Pfam" id="PF13456"/>
    </source>
</evidence>
<dbReference type="Proteomes" id="UP001459277">
    <property type="component" value="Unassembled WGS sequence"/>
</dbReference>
<dbReference type="EMBL" id="JAZDWU010000002">
    <property type="protein sequence ID" value="KAL0011189.1"/>
    <property type="molecule type" value="Genomic_DNA"/>
</dbReference>
<dbReference type="InterPro" id="IPR036397">
    <property type="entry name" value="RNaseH_sf"/>
</dbReference>
<accession>A0AAW2DM18</accession>
<dbReference type="GO" id="GO:0003676">
    <property type="term" value="F:nucleic acid binding"/>
    <property type="evidence" value="ECO:0007669"/>
    <property type="project" value="InterPro"/>
</dbReference>
<feature type="domain" description="RNase H type-1" evidence="1">
    <location>
        <begin position="228"/>
        <end position="308"/>
    </location>
</feature>
<evidence type="ECO:0000313" key="3">
    <source>
        <dbReference type="EMBL" id="KAL0011189.1"/>
    </source>
</evidence>
<keyword evidence="4" id="KW-1185">Reference proteome</keyword>
<dbReference type="InterPro" id="IPR052929">
    <property type="entry name" value="RNase_H-like_EbsB-rel"/>
</dbReference>
<name>A0AAW2DM18_9ROSI</name>
<organism evidence="3 4">
    <name type="scientific">Lithocarpus litseifolius</name>
    <dbReference type="NCBI Taxonomy" id="425828"/>
    <lineage>
        <taxon>Eukaryota</taxon>
        <taxon>Viridiplantae</taxon>
        <taxon>Streptophyta</taxon>
        <taxon>Embryophyta</taxon>
        <taxon>Tracheophyta</taxon>
        <taxon>Spermatophyta</taxon>
        <taxon>Magnoliopsida</taxon>
        <taxon>eudicotyledons</taxon>
        <taxon>Gunneridae</taxon>
        <taxon>Pentapetalae</taxon>
        <taxon>rosids</taxon>
        <taxon>fabids</taxon>
        <taxon>Fagales</taxon>
        <taxon>Fagaceae</taxon>
        <taxon>Lithocarpus</taxon>
    </lineage>
</organism>
<dbReference type="Gene3D" id="3.30.420.10">
    <property type="entry name" value="Ribonuclease H-like superfamily/Ribonuclease H"/>
    <property type="match status" value="1"/>
</dbReference>
<feature type="domain" description="Reverse transcriptase zinc-binding" evidence="2">
    <location>
        <begin position="53"/>
        <end position="125"/>
    </location>
</feature>
<reference evidence="3 4" key="1">
    <citation type="submission" date="2024-01" db="EMBL/GenBank/DDBJ databases">
        <title>A telomere-to-telomere, gap-free genome of sweet tea (Lithocarpus litseifolius).</title>
        <authorList>
            <person name="Zhou J."/>
        </authorList>
    </citation>
    <scope>NUCLEOTIDE SEQUENCE [LARGE SCALE GENOMIC DNA]</scope>
    <source>
        <strain evidence="3">Zhou-2022a</strain>
        <tissue evidence="3">Leaf</tissue>
    </source>
</reference>
<comment type="caution">
    <text evidence="3">The sequence shown here is derived from an EMBL/GenBank/DDBJ whole genome shotgun (WGS) entry which is preliminary data.</text>
</comment>
<dbReference type="PANTHER" id="PTHR47074:SF48">
    <property type="entry name" value="POLYNUCLEOTIDYL TRANSFERASE, RIBONUCLEASE H-LIKE SUPERFAMILY PROTEIN"/>
    <property type="match status" value="1"/>
</dbReference>
<sequence>MEADLILKIPLSPTNVEDKLIWPHVPNGVYTMRFGYRFLVKDKLSPSPSPHSQGETTIVWSRIWGLSVPNKVKIFLWRARKEALPVKKNLVRRRVIDEDVCCHCNLKAEDGYHALWDCFEHLAIWEVDTMWLFCRSKKFSNFFELARFVLEKGKQPELFASITWTIWSRRNQLRTSNKPFPLSQVIPSAKHMLQEFTEVQPAASLQTSSPQRSRPKWEPPPPLLLKINLDGVVFKETEEAGLGVVVRDSHGKVIASLVKKIKLPSSSDEVEALAAVRAITFAMDLNLPSFVVEGDLEVVISSLREEEESFLSFVWFGFEKFCGIYSEDSDSNALLLKRKFSKPRGATENDGENENGAPMSFGSRSQCADELWVAISVRRCWGATRPVLWGRDRREVSA</sequence>
<evidence type="ECO:0008006" key="5">
    <source>
        <dbReference type="Google" id="ProtNLM"/>
    </source>
</evidence>